<protein>
    <submittedName>
        <fullName evidence="1">Uncharacterized protein</fullName>
    </submittedName>
</protein>
<sequence>TENRTLEMARQQGPAARRRGGVLWPLRSCLAAGRSRRAASPSPVLPHTPTATPRELIWLPVSMQLKFEACLQRIHENY</sequence>
<reference evidence="1" key="4">
    <citation type="submission" date="2019-03" db="UniProtKB">
        <authorList>
            <consortium name="EnsemblPlants"/>
        </authorList>
    </citation>
    <scope>IDENTIFICATION</scope>
</reference>
<name>A0A453GUK1_AEGTS</name>
<accession>A0A453GUK1</accession>
<evidence type="ECO:0000313" key="2">
    <source>
        <dbReference type="Proteomes" id="UP000015105"/>
    </source>
</evidence>
<dbReference type="EnsemblPlants" id="AET3Gv21211300.5">
    <property type="protein sequence ID" value="AET3Gv21211300.5"/>
    <property type="gene ID" value="AET3Gv21211300"/>
</dbReference>
<dbReference type="Gramene" id="AET3Gv21211300.5">
    <property type="protein sequence ID" value="AET3Gv21211300.5"/>
    <property type="gene ID" value="AET3Gv21211300"/>
</dbReference>
<organism evidence="1 2">
    <name type="scientific">Aegilops tauschii subsp. strangulata</name>
    <name type="common">Goatgrass</name>
    <dbReference type="NCBI Taxonomy" id="200361"/>
    <lineage>
        <taxon>Eukaryota</taxon>
        <taxon>Viridiplantae</taxon>
        <taxon>Streptophyta</taxon>
        <taxon>Embryophyta</taxon>
        <taxon>Tracheophyta</taxon>
        <taxon>Spermatophyta</taxon>
        <taxon>Magnoliopsida</taxon>
        <taxon>Liliopsida</taxon>
        <taxon>Poales</taxon>
        <taxon>Poaceae</taxon>
        <taxon>BOP clade</taxon>
        <taxon>Pooideae</taxon>
        <taxon>Triticodae</taxon>
        <taxon>Triticeae</taxon>
        <taxon>Triticinae</taxon>
        <taxon>Aegilops</taxon>
    </lineage>
</organism>
<evidence type="ECO:0000313" key="1">
    <source>
        <dbReference type="EnsemblPlants" id="AET3Gv21211300.5"/>
    </source>
</evidence>
<reference evidence="1" key="3">
    <citation type="journal article" date="2017" name="Nature">
        <title>Genome sequence of the progenitor of the wheat D genome Aegilops tauschii.</title>
        <authorList>
            <person name="Luo M.C."/>
            <person name="Gu Y.Q."/>
            <person name="Puiu D."/>
            <person name="Wang H."/>
            <person name="Twardziok S.O."/>
            <person name="Deal K.R."/>
            <person name="Huo N."/>
            <person name="Zhu T."/>
            <person name="Wang L."/>
            <person name="Wang Y."/>
            <person name="McGuire P.E."/>
            <person name="Liu S."/>
            <person name="Long H."/>
            <person name="Ramasamy R.K."/>
            <person name="Rodriguez J.C."/>
            <person name="Van S.L."/>
            <person name="Yuan L."/>
            <person name="Wang Z."/>
            <person name="Xia Z."/>
            <person name="Xiao L."/>
            <person name="Anderson O.D."/>
            <person name="Ouyang S."/>
            <person name="Liang Y."/>
            <person name="Zimin A.V."/>
            <person name="Pertea G."/>
            <person name="Qi P."/>
            <person name="Bennetzen J.L."/>
            <person name="Dai X."/>
            <person name="Dawson M.W."/>
            <person name="Muller H.G."/>
            <person name="Kugler K."/>
            <person name="Rivarola-Duarte L."/>
            <person name="Spannagl M."/>
            <person name="Mayer K.F.X."/>
            <person name="Lu F.H."/>
            <person name="Bevan M.W."/>
            <person name="Leroy P."/>
            <person name="Li P."/>
            <person name="You F.M."/>
            <person name="Sun Q."/>
            <person name="Liu Z."/>
            <person name="Lyons E."/>
            <person name="Wicker T."/>
            <person name="Salzberg S.L."/>
            <person name="Devos K.M."/>
            <person name="Dvorak J."/>
        </authorList>
    </citation>
    <scope>NUCLEOTIDE SEQUENCE [LARGE SCALE GENOMIC DNA]</scope>
    <source>
        <strain evidence="1">cv. AL8/78</strain>
    </source>
</reference>
<reference evidence="2" key="2">
    <citation type="journal article" date="2017" name="Nat. Plants">
        <title>The Aegilops tauschii genome reveals multiple impacts of transposons.</title>
        <authorList>
            <person name="Zhao G."/>
            <person name="Zou C."/>
            <person name="Li K."/>
            <person name="Wang K."/>
            <person name="Li T."/>
            <person name="Gao L."/>
            <person name="Zhang X."/>
            <person name="Wang H."/>
            <person name="Yang Z."/>
            <person name="Liu X."/>
            <person name="Jiang W."/>
            <person name="Mao L."/>
            <person name="Kong X."/>
            <person name="Jiao Y."/>
            <person name="Jia J."/>
        </authorList>
    </citation>
    <scope>NUCLEOTIDE SEQUENCE [LARGE SCALE GENOMIC DNA]</scope>
    <source>
        <strain evidence="2">cv. AL8/78</strain>
    </source>
</reference>
<proteinExistence type="predicted"/>
<keyword evidence="2" id="KW-1185">Reference proteome</keyword>
<dbReference type="Proteomes" id="UP000015105">
    <property type="component" value="Chromosome 3D"/>
</dbReference>
<reference evidence="1" key="5">
    <citation type="journal article" date="2021" name="G3 (Bethesda)">
        <title>Aegilops tauschii genome assembly Aet v5.0 features greater sequence contiguity and improved annotation.</title>
        <authorList>
            <person name="Wang L."/>
            <person name="Zhu T."/>
            <person name="Rodriguez J.C."/>
            <person name="Deal K.R."/>
            <person name="Dubcovsky J."/>
            <person name="McGuire P.E."/>
            <person name="Lux T."/>
            <person name="Spannagl M."/>
            <person name="Mayer K.F.X."/>
            <person name="Baldrich P."/>
            <person name="Meyers B.C."/>
            <person name="Huo N."/>
            <person name="Gu Y.Q."/>
            <person name="Zhou H."/>
            <person name="Devos K.M."/>
            <person name="Bennetzen J.L."/>
            <person name="Unver T."/>
            <person name="Budak H."/>
            <person name="Gulick P.J."/>
            <person name="Galiba G."/>
            <person name="Kalapos B."/>
            <person name="Nelson D.R."/>
            <person name="Li P."/>
            <person name="You F.M."/>
            <person name="Luo M.C."/>
            <person name="Dvorak J."/>
        </authorList>
    </citation>
    <scope>NUCLEOTIDE SEQUENCE [LARGE SCALE GENOMIC DNA]</scope>
    <source>
        <strain evidence="1">cv. AL8/78</strain>
    </source>
</reference>
<reference evidence="2" key="1">
    <citation type="journal article" date="2014" name="Science">
        <title>Ancient hybridizations among the ancestral genomes of bread wheat.</title>
        <authorList>
            <consortium name="International Wheat Genome Sequencing Consortium,"/>
            <person name="Marcussen T."/>
            <person name="Sandve S.R."/>
            <person name="Heier L."/>
            <person name="Spannagl M."/>
            <person name="Pfeifer M."/>
            <person name="Jakobsen K.S."/>
            <person name="Wulff B.B."/>
            <person name="Steuernagel B."/>
            <person name="Mayer K.F."/>
            <person name="Olsen O.A."/>
        </authorList>
    </citation>
    <scope>NUCLEOTIDE SEQUENCE [LARGE SCALE GENOMIC DNA]</scope>
    <source>
        <strain evidence="2">cv. AL8/78</strain>
    </source>
</reference>
<dbReference type="AlphaFoldDB" id="A0A453GUK1"/>